<gene>
    <name evidence="7" type="ordered locus">Mhun_2517</name>
</gene>
<feature type="transmembrane region" description="Helical" evidence="5">
    <location>
        <begin position="126"/>
        <end position="142"/>
    </location>
</feature>
<dbReference type="OrthoDB" id="147058at2157"/>
<evidence type="ECO:0000256" key="3">
    <source>
        <dbReference type="ARBA" id="ARBA00022989"/>
    </source>
</evidence>
<dbReference type="RefSeq" id="WP_011449475.1">
    <property type="nucleotide sequence ID" value="NC_007796.1"/>
</dbReference>
<dbReference type="EMBL" id="CP000254">
    <property type="protein sequence ID" value="ABD42217.1"/>
    <property type="molecule type" value="Genomic_DNA"/>
</dbReference>
<dbReference type="KEGG" id="mhu:Mhun_2517"/>
<feature type="domain" description="ABC transmembrane type-2" evidence="6">
    <location>
        <begin position="33"/>
        <end position="260"/>
    </location>
</feature>
<dbReference type="PIRSF" id="PIRSF006648">
    <property type="entry name" value="DrrB"/>
    <property type="match status" value="1"/>
</dbReference>
<evidence type="ECO:0000313" key="8">
    <source>
        <dbReference type="Proteomes" id="UP000001941"/>
    </source>
</evidence>
<evidence type="ECO:0000256" key="2">
    <source>
        <dbReference type="ARBA" id="ARBA00022692"/>
    </source>
</evidence>
<proteinExistence type="predicted"/>
<comment type="subcellular location">
    <subcellularLocation>
        <location evidence="1">Membrane</location>
        <topology evidence="1">Multi-pass membrane protein</topology>
    </subcellularLocation>
</comment>
<reference evidence="8" key="1">
    <citation type="journal article" date="2016" name="Stand. Genomic Sci.">
        <title>Complete genome sequence of Methanospirillum hungatei type strain JF1.</title>
        <authorList>
            <person name="Gunsalus R.P."/>
            <person name="Cook L.E."/>
            <person name="Crable B."/>
            <person name="Rohlin L."/>
            <person name="McDonald E."/>
            <person name="Mouttaki H."/>
            <person name="Sieber J.R."/>
            <person name="Poweleit N."/>
            <person name="Zhou H."/>
            <person name="Lapidus A.L."/>
            <person name="Daligault H.E."/>
            <person name="Land M."/>
            <person name="Gilna P."/>
            <person name="Ivanova N."/>
            <person name="Kyrpides N."/>
            <person name="Culley D.E."/>
            <person name="McInerney M.J."/>
        </authorList>
    </citation>
    <scope>NUCLEOTIDE SEQUENCE [LARGE SCALE GENOMIC DNA]</scope>
    <source>
        <strain evidence="8">ATCC 27890 / DSM 864 / NBRC 100397 / JF-1</strain>
    </source>
</reference>
<dbReference type="Pfam" id="PF01061">
    <property type="entry name" value="ABC2_membrane"/>
    <property type="match status" value="1"/>
</dbReference>
<evidence type="ECO:0000313" key="7">
    <source>
        <dbReference type="EMBL" id="ABD42217.1"/>
    </source>
</evidence>
<feature type="transmembrane region" description="Helical" evidence="5">
    <location>
        <begin position="235"/>
        <end position="257"/>
    </location>
</feature>
<dbReference type="PROSITE" id="PS51012">
    <property type="entry name" value="ABC_TM2"/>
    <property type="match status" value="1"/>
</dbReference>
<keyword evidence="8" id="KW-1185">Reference proteome</keyword>
<feature type="transmembrane region" description="Helical" evidence="5">
    <location>
        <begin position="149"/>
        <end position="172"/>
    </location>
</feature>
<dbReference type="InterPro" id="IPR013525">
    <property type="entry name" value="ABC2_TM"/>
</dbReference>
<evidence type="ECO:0000259" key="6">
    <source>
        <dbReference type="PROSITE" id="PS51012"/>
    </source>
</evidence>
<accession>Q2FND3</accession>
<dbReference type="InterPro" id="IPR000412">
    <property type="entry name" value="ABC_2_transport"/>
</dbReference>
<dbReference type="Proteomes" id="UP000001941">
    <property type="component" value="Chromosome"/>
</dbReference>
<dbReference type="InterPro" id="IPR047817">
    <property type="entry name" value="ABC2_TM_bact-type"/>
</dbReference>
<dbReference type="eggNOG" id="arCOG01463">
    <property type="taxonomic scope" value="Archaea"/>
</dbReference>
<keyword evidence="4 5" id="KW-0472">Membrane</keyword>
<keyword evidence="2 5" id="KW-0812">Transmembrane</keyword>
<evidence type="ECO:0000256" key="1">
    <source>
        <dbReference type="ARBA" id="ARBA00004141"/>
    </source>
</evidence>
<dbReference type="PANTHER" id="PTHR43229:SF2">
    <property type="entry name" value="NODULATION PROTEIN J"/>
    <property type="match status" value="1"/>
</dbReference>
<feature type="transmembrane region" description="Helical" evidence="5">
    <location>
        <begin position="178"/>
        <end position="197"/>
    </location>
</feature>
<dbReference type="GO" id="GO:0043190">
    <property type="term" value="C:ATP-binding cassette (ABC) transporter complex"/>
    <property type="evidence" value="ECO:0007669"/>
    <property type="project" value="InterPro"/>
</dbReference>
<dbReference type="InterPro" id="IPR051784">
    <property type="entry name" value="Nod_factor_ABC_transporter"/>
</dbReference>
<organism evidence="7 8">
    <name type="scientific">Methanospirillum hungatei JF-1 (strain ATCC 27890 / DSM 864 / NBRC 100397 / JF-1)</name>
    <dbReference type="NCBI Taxonomy" id="323259"/>
    <lineage>
        <taxon>Archaea</taxon>
        <taxon>Methanobacteriati</taxon>
        <taxon>Methanobacteriota</taxon>
        <taxon>Stenosarchaea group</taxon>
        <taxon>Methanomicrobia</taxon>
        <taxon>Methanomicrobiales</taxon>
        <taxon>Methanospirillaceae</taxon>
        <taxon>Methanospirillum</taxon>
    </lineage>
</organism>
<dbReference type="PRINTS" id="PR00164">
    <property type="entry name" value="ABC2TRNSPORT"/>
</dbReference>
<feature type="transmembrane region" description="Helical" evidence="5">
    <location>
        <begin position="69"/>
        <end position="88"/>
    </location>
</feature>
<dbReference type="STRING" id="323259.Mhun_2517"/>
<dbReference type="AlphaFoldDB" id="Q2FND3"/>
<feature type="transmembrane region" description="Helical" evidence="5">
    <location>
        <begin position="35"/>
        <end position="57"/>
    </location>
</feature>
<feature type="transmembrane region" description="Helical" evidence="5">
    <location>
        <begin position="204"/>
        <end position="223"/>
    </location>
</feature>
<dbReference type="GO" id="GO:0140359">
    <property type="term" value="F:ABC-type transporter activity"/>
    <property type="evidence" value="ECO:0007669"/>
    <property type="project" value="InterPro"/>
</dbReference>
<protein>
    <submittedName>
        <fullName evidence="7">ABC-2</fullName>
    </submittedName>
</protein>
<dbReference type="InParanoid" id="Q2FND3"/>
<dbReference type="HOGENOM" id="CLU_039483_3_1_2"/>
<evidence type="ECO:0000256" key="4">
    <source>
        <dbReference type="ARBA" id="ARBA00023136"/>
    </source>
</evidence>
<dbReference type="PANTHER" id="PTHR43229">
    <property type="entry name" value="NODULATION PROTEIN J"/>
    <property type="match status" value="1"/>
</dbReference>
<dbReference type="GeneID" id="3924604"/>
<name>Q2FND3_METHJ</name>
<evidence type="ECO:0000256" key="5">
    <source>
        <dbReference type="SAM" id="Phobius"/>
    </source>
</evidence>
<dbReference type="EnsemblBacteria" id="ABD42217">
    <property type="protein sequence ID" value="ABD42217"/>
    <property type="gene ID" value="Mhun_2517"/>
</dbReference>
<keyword evidence="3 5" id="KW-1133">Transmembrane helix</keyword>
<sequence length="263" mass="29106">MRRKTGKKFRILFIGAYHVWLRNALVFRKNIRVNLLPPFIEPLLYLGAIGFGIGAYITDIEGLPYVRFIAPAILAASVMNASFFECAYGTYVRMYYQKTFDALLATPITIHEVILGEIFWGATRGLISALSISIILLLLGLASPVGLLLALPLSFVAGLLFSGIAACFSAVSPSIDTISYPATLFIAPMFLFSGTFFPLHLLPWIVQILALIFLPLTHVVSLIRGLLTESTDPLWALNITWIVLGTIVFSVLAIRLFERRLIV</sequence>